<evidence type="ECO:0000313" key="2">
    <source>
        <dbReference type="EMBL" id="MPC15739.1"/>
    </source>
</evidence>
<dbReference type="Proteomes" id="UP000324222">
    <property type="component" value="Unassembled WGS sequence"/>
</dbReference>
<evidence type="ECO:0000256" key="1">
    <source>
        <dbReference type="SAM" id="MobiDB-lite"/>
    </source>
</evidence>
<comment type="caution">
    <text evidence="2">The sequence shown here is derived from an EMBL/GenBank/DDBJ whole genome shotgun (WGS) entry which is preliminary data.</text>
</comment>
<evidence type="ECO:0000313" key="3">
    <source>
        <dbReference type="Proteomes" id="UP000324222"/>
    </source>
</evidence>
<protein>
    <submittedName>
        <fullName evidence="2">Uncharacterized protein</fullName>
    </submittedName>
</protein>
<proteinExistence type="predicted"/>
<keyword evidence="3" id="KW-1185">Reference proteome</keyword>
<organism evidence="2 3">
    <name type="scientific">Portunus trituberculatus</name>
    <name type="common">Swimming crab</name>
    <name type="synonym">Neptunus trituberculatus</name>
    <dbReference type="NCBI Taxonomy" id="210409"/>
    <lineage>
        <taxon>Eukaryota</taxon>
        <taxon>Metazoa</taxon>
        <taxon>Ecdysozoa</taxon>
        <taxon>Arthropoda</taxon>
        <taxon>Crustacea</taxon>
        <taxon>Multicrustacea</taxon>
        <taxon>Malacostraca</taxon>
        <taxon>Eumalacostraca</taxon>
        <taxon>Eucarida</taxon>
        <taxon>Decapoda</taxon>
        <taxon>Pleocyemata</taxon>
        <taxon>Brachyura</taxon>
        <taxon>Eubrachyura</taxon>
        <taxon>Portunoidea</taxon>
        <taxon>Portunidae</taxon>
        <taxon>Portuninae</taxon>
        <taxon>Portunus</taxon>
    </lineage>
</organism>
<sequence>MMIIQGVVSAEDDGHNDNCWSRASAVMMLCSLDSPHLPASITISSYCNLVYPRPPRATKEASSRQQHQQCDEGGRYFSRTSPTRLVSLRRHALLDTAWSLKEEEEE</sequence>
<gene>
    <name evidence="2" type="ORF">E2C01_008540</name>
</gene>
<dbReference type="EMBL" id="VSRR010000451">
    <property type="protein sequence ID" value="MPC15739.1"/>
    <property type="molecule type" value="Genomic_DNA"/>
</dbReference>
<dbReference type="AlphaFoldDB" id="A0A5B7D229"/>
<accession>A0A5B7D229</accession>
<reference evidence="2 3" key="1">
    <citation type="submission" date="2019-05" db="EMBL/GenBank/DDBJ databases">
        <title>Another draft genome of Portunus trituberculatus and its Hox gene families provides insights of decapod evolution.</title>
        <authorList>
            <person name="Jeong J.-H."/>
            <person name="Song I."/>
            <person name="Kim S."/>
            <person name="Choi T."/>
            <person name="Kim D."/>
            <person name="Ryu S."/>
            <person name="Kim W."/>
        </authorList>
    </citation>
    <scope>NUCLEOTIDE SEQUENCE [LARGE SCALE GENOMIC DNA]</scope>
    <source>
        <tissue evidence="2">Muscle</tissue>
    </source>
</reference>
<feature type="region of interest" description="Disordered" evidence="1">
    <location>
        <begin position="57"/>
        <end position="76"/>
    </location>
</feature>
<name>A0A5B7D229_PORTR</name>